<evidence type="ECO:0000313" key="1">
    <source>
        <dbReference type="EMBL" id="MXU83996.1"/>
    </source>
</evidence>
<name>A0A6B0U6Z8_IXORI</name>
<dbReference type="EMBL" id="GIFC01001913">
    <property type="protein sequence ID" value="MXU83996.1"/>
    <property type="molecule type" value="Transcribed_RNA"/>
</dbReference>
<reference evidence="1" key="1">
    <citation type="submission" date="2019-12" db="EMBL/GenBank/DDBJ databases">
        <title>An insight into the sialome of adult female Ixodes ricinus ticks feeding for 6 days.</title>
        <authorList>
            <person name="Perner J."/>
            <person name="Ribeiro J.M.C."/>
        </authorList>
    </citation>
    <scope>NUCLEOTIDE SEQUENCE</scope>
    <source>
        <strain evidence="1">Semi-engorged</strain>
        <tissue evidence="1">Salivary glands</tissue>
    </source>
</reference>
<proteinExistence type="predicted"/>
<accession>A0A6B0U6Z8</accession>
<organism evidence="1">
    <name type="scientific">Ixodes ricinus</name>
    <name type="common">Common tick</name>
    <name type="synonym">Acarus ricinus</name>
    <dbReference type="NCBI Taxonomy" id="34613"/>
    <lineage>
        <taxon>Eukaryota</taxon>
        <taxon>Metazoa</taxon>
        <taxon>Ecdysozoa</taxon>
        <taxon>Arthropoda</taxon>
        <taxon>Chelicerata</taxon>
        <taxon>Arachnida</taxon>
        <taxon>Acari</taxon>
        <taxon>Parasitiformes</taxon>
        <taxon>Ixodida</taxon>
        <taxon>Ixodoidea</taxon>
        <taxon>Ixodidae</taxon>
        <taxon>Ixodinae</taxon>
        <taxon>Ixodes</taxon>
    </lineage>
</organism>
<dbReference type="AlphaFoldDB" id="A0A6B0U6Z8"/>
<protein>
    <submittedName>
        <fullName evidence="1">Putative secreted protein</fullName>
    </submittedName>
</protein>
<sequence>MMAISSLTVPSTLLSTGCLGAQTDACFLAPLLADKRILLCALLGSTVGCTSSNSSGFASPALPLHGPECFTSPARTLG</sequence>